<keyword evidence="1" id="KW-0547">Nucleotide-binding</keyword>
<organism evidence="7 8">
    <name type="scientific">Pseudodesulfovibrio mercurii</name>
    <dbReference type="NCBI Taxonomy" id="641491"/>
    <lineage>
        <taxon>Bacteria</taxon>
        <taxon>Pseudomonadati</taxon>
        <taxon>Thermodesulfobacteriota</taxon>
        <taxon>Desulfovibrionia</taxon>
        <taxon>Desulfovibrionales</taxon>
        <taxon>Desulfovibrionaceae</taxon>
    </lineage>
</organism>
<dbReference type="InterPro" id="IPR035965">
    <property type="entry name" value="PAS-like_dom_sf"/>
</dbReference>
<keyword evidence="2" id="KW-0067">ATP-binding</keyword>
<dbReference type="FunFam" id="3.40.50.300:FF:000006">
    <property type="entry name" value="DNA-binding transcriptional regulator NtrC"/>
    <property type="match status" value="1"/>
</dbReference>
<dbReference type="SMR" id="F0JEY7"/>
<dbReference type="CDD" id="cd00009">
    <property type="entry name" value="AAA"/>
    <property type="match status" value="1"/>
</dbReference>
<evidence type="ECO:0000256" key="2">
    <source>
        <dbReference type="ARBA" id="ARBA00022840"/>
    </source>
</evidence>
<dbReference type="GO" id="GO:0005524">
    <property type="term" value="F:ATP binding"/>
    <property type="evidence" value="ECO:0007669"/>
    <property type="project" value="UniProtKB-KW"/>
</dbReference>
<keyword evidence="4" id="KW-0238">DNA-binding</keyword>
<dbReference type="Gene3D" id="3.40.50.300">
    <property type="entry name" value="P-loop containing nucleotide triphosphate hydrolases"/>
    <property type="match status" value="1"/>
</dbReference>
<evidence type="ECO:0000256" key="1">
    <source>
        <dbReference type="ARBA" id="ARBA00022741"/>
    </source>
</evidence>
<dbReference type="HOGENOM" id="CLU_000445_8_1_7"/>
<accession>F0JEY7</accession>
<dbReference type="InterPro" id="IPR002197">
    <property type="entry name" value="HTH_Fis"/>
</dbReference>
<dbReference type="PROSITE" id="PS00688">
    <property type="entry name" value="SIGMA54_INTERACT_3"/>
    <property type="match status" value="1"/>
</dbReference>
<dbReference type="Gene3D" id="3.30.450.20">
    <property type="entry name" value="PAS domain"/>
    <property type="match status" value="1"/>
</dbReference>
<dbReference type="Gene3D" id="1.10.8.60">
    <property type="match status" value="1"/>
</dbReference>
<dbReference type="SUPFAM" id="SSF52540">
    <property type="entry name" value="P-loop containing nucleoside triphosphate hydrolases"/>
    <property type="match status" value="1"/>
</dbReference>
<protein>
    <submittedName>
        <fullName evidence="7">Sigma54 specific transcriptional regulator, Fis family</fullName>
    </submittedName>
</protein>
<dbReference type="PROSITE" id="PS00676">
    <property type="entry name" value="SIGMA54_INTERACT_2"/>
    <property type="match status" value="1"/>
</dbReference>
<dbReference type="PANTHER" id="PTHR32071">
    <property type="entry name" value="TRANSCRIPTIONAL REGULATORY PROTEIN"/>
    <property type="match status" value="1"/>
</dbReference>
<dbReference type="Pfam" id="PF00158">
    <property type="entry name" value="Sigma54_activat"/>
    <property type="match status" value="1"/>
</dbReference>
<evidence type="ECO:0000256" key="3">
    <source>
        <dbReference type="ARBA" id="ARBA00023015"/>
    </source>
</evidence>
<dbReference type="PROSITE" id="PS00675">
    <property type="entry name" value="SIGMA54_INTERACT_1"/>
    <property type="match status" value="1"/>
</dbReference>
<gene>
    <name evidence="7" type="ORF">DND132_1581</name>
</gene>
<dbReference type="PROSITE" id="PS50045">
    <property type="entry name" value="SIGMA54_INTERACT_4"/>
    <property type="match status" value="1"/>
</dbReference>
<dbReference type="AlphaFoldDB" id="F0JEY7"/>
<evidence type="ECO:0000259" key="6">
    <source>
        <dbReference type="PROSITE" id="PS50045"/>
    </source>
</evidence>
<evidence type="ECO:0000313" key="8">
    <source>
        <dbReference type="Proteomes" id="UP000007845"/>
    </source>
</evidence>
<dbReference type="InterPro" id="IPR003593">
    <property type="entry name" value="AAA+_ATPase"/>
</dbReference>
<dbReference type="STRING" id="641491.DND132_1581"/>
<dbReference type="Gene3D" id="1.10.10.60">
    <property type="entry name" value="Homeodomain-like"/>
    <property type="match status" value="1"/>
</dbReference>
<keyword evidence="5" id="KW-0804">Transcription</keyword>
<evidence type="ECO:0000256" key="5">
    <source>
        <dbReference type="ARBA" id="ARBA00023163"/>
    </source>
</evidence>
<dbReference type="SMART" id="SM00382">
    <property type="entry name" value="AAA"/>
    <property type="match status" value="1"/>
</dbReference>
<proteinExistence type="predicted"/>
<reference evidence="7 8" key="1">
    <citation type="journal article" date="2011" name="J. Bacteriol.">
        <title>Genome sequence of the mercury-methylating strain Desulfovibrio desulfuricans ND132.</title>
        <authorList>
            <person name="Brown S.D."/>
            <person name="Gilmour C.C."/>
            <person name="Kucken A.M."/>
            <person name="Wall J.D."/>
            <person name="Elias D.A."/>
            <person name="Brandt C.C."/>
            <person name="Podar M."/>
            <person name="Chertkov O."/>
            <person name="Held B."/>
            <person name="Bruce D.C."/>
            <person name="Detter J.C."/>
            <person name="Tapia R."/>
            <person name="Han C.S."/>
            <person name="Goodwin L.A."/>
            <person name="Cheng J.F."/>
            <person name="Pitluck S."/>
            <person name="Woyke T."/>
            <person name="Mikhailova N."/>
            <person name="Ivanova N.N."/>
            <person name="Han J."/>
            <person name="Lucas S."/>
            <person name="Lapidus A.L."/>
            <person name="Land M.L."/>
            <person name="Hauser L.J."/>
            <person name="Palumbo A.V."/>
        </authorList>
    </citation>
    <scope>NUCLEOTIDE SEQUENCE [LARGE SCALE GENOMIC DNA]</scope>
    <source>
        <strain evidence="7 8">ND132</strain>
    </source>
</reference>
<dbReference type="eggNOG" id="COG3829">
    <property type="taxonomic scope" value="Bacteria"/>
</dbReference>
<dbReference type="InterPro" id="IPR002078">
    <property type="entry name" value="Sigma_54_int"/>
</dbReference>
<dbReference type="PANTHER" id="PTHR32071:SF74">
    <property type="entry name" value="TRANSCRIPTIONAL ACTIVATOR ROCR"/>
    <property type="match status" value="1"/>
</dbReference>
<dbReference type="SUPFAM" id="SSF46689">
    <property type="entry name" value="Homeodomain-like"/>
    <property type="match status" value="1"/>
</dbReference>
<dbReference type="Proteomes" id="UP000007845">
    <property type="component" value="Chromosome"/>
</dbReference>
<dbReference type="KEGG" id="ddn:DND132_1581"/>
<dbReference type="SUPFAM" id="SSF55785">
    <property type="entry name" value="PYP-like sensor domain (PAS domain)"/>
    <property type="match status" value="1"/>
</dbReference>
<keyword evidence="8" id="KW-1185">Reference proteome</keyword>
<dbReference type="Pfam" id="PF02954">
    <property type="entry name" value="HTH_8"/>
    <property type="match status" value="1"/>
</dbReference>
<sequence length="498" mass="55165">MKDFDIGTLRNVSRKIVLTPEMQALWESMAVGVAVVNAQGVCEYMNSIQRRTDGFTHINVVGQHITNLYLPHERDLIPTMECLQKKAPLLKRAYWYKTTNNYLASTVTDFFPLFDNGEIDGCIAFIIWLGPTLINGKRDRCKAPAFSGHTSGLYTFDSIVGRNAQLLDVIHAAKAAAKTSASVMIWGESGVGKEVFAQGIHSESERSGKPFIPVNCAAIPENLLEGILFGTVKGAYTDATDKAGLFEKADGGTLLLDELNSMPLTLQTKLLRVLQEKRVCRLGSYSEIPVDVRIVSVLNEPPLAAVERGILRLDLFYRLAVVGLEIPPLRERKDDIPILAHSFVEVSDLRADHKSIRFSDDVFQQFLEYSWPGNIRELAHVIECCLVMLGSADVITDSCLPPHFRKAHMHAEHAAAPAASTASVPVEASAVRSYFDYAEVQRGEVVPLKQCLNDYERHCIQNVLRVTGGNVAKAARIFRMTAAGLRYRIKTLDISDGY</sequence>
<dbReference type="GO" id="GO:0006355">
    <property type="term" value="P:regulation of DNA-templated transcription"/>
    <property type="evidence" value="ECO:0007669"/>
    <property type="project" value="InterPro"/>
</dbReference>
<evidence type="ECO:0000256" key="4">
    <source>
        <dbReference type="ARBA" id="ARBA00023125"/>
    </source>
</evidence>
<dbReference type="InterPro" id="IPR025943">
    <property type="entry name" value="Sigma_54_int_dom_ATP-bd_2"/>
</dbReference>
<dbReference type="InterPro" id="IPR025662">
    <property type="entry name" value="Sigma_54_int_dom_ATP-bd_1"/>
</dbReference>
<evidence type="ECO:0000313" key="7">
    <source>
        <dbReference type="EMBL" id="EGB14788.1"/>
    </source>
</evidence>
<keyword evidence="3" id="KW-0805">Transcription regulation</keyword>
<dbReference type="InterPro" id="IPR027417">
    <property type="entry name" value="P-loop_NTPase"/>
</dbReference>
<dbReference type="EMBL" id="CP003220">
    <property type="protein sequence ID" value="EGB14788.1"/>
    <property type="molecule type" value="Genomic_DNA"/>
</dbReference>
<dbReference type="Pfam" id="PF25601">
    <property type="entry name" value="AAA_lid_14"/>
    <property type="match status" value="1"/>
</dbReference>
<dbReference type="GO" id="GO:0043565">
    <property type="term" value="F:sequence-specific DNA binding"/>
    <property type="evidence" value="ECO:0007669"/>
    <property type="project" value="InterPro"/>
</dbReference>
<feature type="domain" description="Sigma-54 factor interaction" evidence="6">
    <location>
        <begin position="159"/>
        <end position="387"/>
    </location>
</feature>
<dbReference type="InterPro" id="IPR058031">
    <property type="entry name" value="AAA_lid_NorR"/>
</dbReference>
<dbReference type="InterPro" id="IPR025944">
    <property type="entry name" value="Sigma_54_int_dom_CS"/>
</dbReference>
<name>F0JEY7_9BACT</name>
<dbReference type="InterPro" id="IPR009057">
    <property type="entry name" value="Homeodomain-like_sf"/>
</dbReference>